<dbReference type="SUPFAM" id="SSF55729">
    <property type="entry name" value="Acyl-CoA N-acyltransferases (Nat)"/>
    <property type="match status" value="1"/>
</dbReference>
<feature type="domain" description="GCN5-related N-acetyltransferase Rv2170-like" evidence="1">
    <location>
        <begin position="256"/>
        <end position="312"/>
    </location>
</feature>
<dbReference type="GO" id="GO:0016747">
    <property type="term" value="F:acyltransferase activity, transferring groups other than amino-acyl groups"/>
    <property type="evidence" value="ECO:0007669"/>
    <property type="project" value="InterPro"/>
</dbReference>
<gene>
    <name evidence="2" type="ORF">INT45_000052</name>
</gene>
<evidence type="ECO:0000313" key="3">
    <source>
        <dbReference type="Proteomes" id="UP000646827"/>
    </source>
</evidence>
<dbReference type="InterPro" id="IPR016181">
    <property type="entry name" value="Acyl_CoA_acyltransferase"/>
</dbReference>
<dbReference type="AlphaFoldDB" id="A0A8H7VDN9"/>
<dbReference type="Proteomes" id="UP000646827">
    <property type="component" value="Unassembled WGS sequence"/>
</dbReference>
<dbReference type="InterPro" id="IPR013653">
    <property type="entry name" value="GCN5-like_dom"/>
</dbReference>
<comment type="caution">
    <text evidence="2">The sequence shown here is derived from an EMBL/GenBank/DDBJ whole genome shotgun (WGS) entry which is preliminary data.</text>
</comment>
<evidence type="ECO:0000259" key="1">
    <source>
        <dbReference type="Pfam" id="PF08445"/>
    </source>
</evidence>
<organism evidence="2 3">
    <name type="scientific">Circinella minor</name>
    <dbReference type="NCBI Taxonomy" id="1195481"/>
    <lineage>
        <taxon>Eukaryota</taxon>
        <taxon>Fungi</taxon>
        <taxon>Fungi incertae sedis</taxon>
        <taxon>Mucoromycota</taxon>
        <taxon>Mucoromycotina</taxon>
        <taxon>Mucoromycetes</taxon>
        <taxon>Mucorales</taxon>
        <taxon>Lichtheimiaceae</taxon>
        <taxon>Circinella</taxon>
    </lineage>
</organism>
<proteinExistence type="predicted"/>
<dbReference type="Pfam" id="PF08445">
    <property type="entry name" value="FR47"/>
    <property type="match status" value="1"/>
</dbReference>
<sequence length="328" mass="37394">MSLSVQRYQDASTFLKETREQLELYELQHIYLLCAAFKLEKEGLGNSYCGVVWKHNNDDQEQKELIFAIVALDSDTLYPGVFFTQNEQERSIGTQMLMEDFFAAPIKANVIRGHDPSLSMVKNAWEKIALSQSPSLNISFKTTNPICWTYTSPTEEELKISKAVISIQGQGYFLRVATTPEFPLLLAWTRAFLVHYGFLSNGNTPEKKNMFDLPSDFDFFELTSEFQLGNVYVWCTPDGLPVSMVWKRRPVGTGCTIAYVYTPDKFRGRGYASSMVAAFTLELLKTHKYVTLMVDSRQDVKENLYARVGYKFSGTMVRYQGFTPNTTA</sequence>
<accession>A0A8H7VDN9</accession>
<name>A0A8H7VDN9_9FUNG</name>
<dbReference type="OrthoDB" id="61870at2759"/>
<protein>
    <recommendedName>
        <fullName evidence="1">GCN5-related N-acetyltransferase Rv2170-like domain-containing protein</fullName>
    </recommendedName>
</protein>
<keyword evidence="3" id="KW-1185">Reference proteome</keyword>
<dbReference type="EMBL" id="JAEPRB010000187">
    <property type="protein sequence ID" value="KAG2219276.1"/>
    <property type="molecule type" value="Genomic_DNA"/>
</dbReference>
<evidence type="ECO:0000313" key="2">
    <source>
        <dbReference type="EMBL" id="KAG2219276.1"/>
    </source>
</evidence>
<dbReference type="Gene3D" id="3.40.630.30">
    <property type="match status" value="1"/>
</dbReference>
<reference evidence="2 3" key="1">
    <citation type="submission" date="2020-12" db="EMBL/GenBank/DDBJ databases">
        <title>Metabolic potential, ecology and presence of endohyphal bacteria is reflected in genomic diversity of Mucoromycotina.</title>
        <authorList>
            <person name="Muszewska A."/>
            <person name="Okrasinska A."/>
            <person name="Steczkiewicz K."/>
            <person name="Drgas O."/>
            <person name="Orlowska M."/>
            <person name="Perlinska-Lenart U."/>
            <person name="Aleksandrzak-Piekarczyk T."/>
            <person name="Szatraj K."/>
            <person name="Zielenkiewicz U."/>
            <person name="Pilsyk S."/>
            <person name="Malc E."/>
            <person name="Mieczkowski P."/>
            <person name="Kruszewska J.S."/>
            <person name="Biernat P."/>
            <person name="Pawlowska J."/>
        </authorList>
    </citation>
    <scope>NUCLEOTIDE SEQUENCE [LARGE SCALE GENOMIC DNA]</scope>
    <source>
        <strain evidence="2 3">CBS 142.35</strain>
    </source>
</reference>